<dbReference type="EMBL" id="MU007023">
    <property type="protein sequence ID" value="KAF2433035.1"/>
    <property type="molecule type" value="Genomic_DNA"/>
</dbReference>
<evidence type="ECO:0000313" key="3">
    <source>
        <dbReference type="EMBL" id="KAF2433035.1"/>
    </source>
</evidence>
<proteinExistence type="predicted"/>
<comment type="caution">
    <text evidence="3">The sequence shown here is derived from an EMBL/GenBank/DDBJ whole genome shotgun (WGS) entry which is preliminary data.</text>
</comment>
<keyword evidence="3" id="KW-0378">Hydrolase</keyword>
<protein>
    <submittedName>
        <fullName evidence="3">Alpha beta hydrolase fold family</fullName>
    </submittedName>
</protein>
<dbReference type="Proteomes" id="UP000800235">
    <property type="component" value="Unassembled WGS sequence"/>
</dbReference>
<feature type="transmembrane region" description="Helical" evidence="1">
    <location>
        <begin position="6"/>
        <end position="32"/>
    </location>
</feature>
<gene>
    <name evidence="3" type="ORF">EJ08DRAFT_647775</name>
</gene>
<dbReference type="GO" id="GO:0016787">
    <property type="term" value="F:hydrolase activity"/>
    <property type="evidence" value="ECO:0007669"/>
    <property type="project" value="UniProtKB-KW"/>
</dbReference>
<evidence type="ECO:0000313" key="4">
    <source>
        <dbReference type="Proteomes" id="UP000800235"/>
    </source>
</evidence>
<dbReference type="Pfam" id="PF00561">
    <property type="entry name" value="Abhydrolase_1"/>
    <property type="match status" value="1"/>
</dbReference>
<dbReference type="AlphaFoldDB" id="A0A9P4NWN3"/>
<keyword evidence="1" id="KW-0472">Membrane</keyword>
<keyword evidence="1" id="KW-0812">Transmembrane</keyword>
<dbReference type="PANTHER" id="PTHR37471:SF1">
    <property type="entry name" value="AB HYDROLASE-1 DOMAIN-CONTAINING PROTEIN"/>
    <property type="match status" value="1"/>
</dbReference>
<dbReference type="Gene3D" id="3.40.50.1820">
    <property type="entry name" value="alpha/beta hydrolase"/>
    <property type="match status" value="1"/>
</dbReference>
<dbReference type="InterPro" id="IPR029058">
    <property type="entry name" value="AB_hydrolase_fold"/>
</dbReference>
<keyword evidence="1" id="KW-1133">Transmembrane helix</keyword>
<accession>A0A9P4NWN3</accession>
<reference evidence="3" key="1">
    <citation type="journal article" date="2020" name="Stud. Mycol.">
        <title>101 Dothideomycetes genomes: a test case for predicting lifestyles and emergence of pathogens.</title>
        <authorList>
            <person name="Haridas S."/>
            <person name="Albert R."/>
            <person name="Binder M."/>
            <person name="Bloem J."/>
            <person name="Labutti K."/>
            <person name="Salamov A."/>
            <person name="Andreopoulos B."/>
            <person name="Baker S."/>
            <person name="Barry K."/>
            <person name="Bills G."/>
            <person name="Bluhm B."/>
            <person name="Cannon C."/>
            <person name="Castanera R."/>
            <person name="Culley D."/>
            <person name="Daum C."/>
            <person name="Ezra D."/>
            <person name="Gonzalez J."/>
            <person name="Henrissat B."/>
            <person name="Kuo A."/>
            <person name="Liang C."/>
            <person name="Lipzen A."/>
            <person name="Lutzoni F."/>
            <person name="Magnuson J."/>
            <person name="Mondo S."/>
            <person name="Nolan M."/>
            <person name="Ohm R."/>
            <person name="Pangilinan J."/>
            <person name="Park H.-J."/>
            <person name="Ramirez L."/>
            <person name="Alfaro M."/>
            <person name="Sun H."/>
            <person name="Tritt A."/>
            <person name="Yoshinaga Y."/>
            <person name="Zwiers L.-H."/>
            <person name="Turgeon B."/>
            <person name="Goodwin S."/>
            <person name="Spatafora J."/>
            <person name="Crous P."/>
            <person name="Grigoriev I."/>
        </authorList>
    </citation>
    <scope>NUCLEOTIDE SEQUENCE</scope>
    <source>
        <strain evidence="3">CBS 130266</strain>
    </source>
</reference>
<dbReference type="SUPFAM" id="SSF53474">
    <property type="entry name" value="alpha/beta-Hydrolases"/>
    <property type="match status" value="1"/>
</dbReference>
<keyword evidence="4" id="KW-1185">Reference proteome</keyword>
<dbReference type="PANTHER" id="PTHR37471">
    <property type="entry name" value="UNNAMED PRODUCT"/>
    <property type="match status" value="1"/>
</dbReference>
<name>A0A9P4NWN3_9PEZI</name>
<dbReference type="InterPro" id="IPR000073">
    <property type="entry name" value="AB_hydrolase_1"/>
</dbReference>
<sequence>MISNSLSAYIFIRICVLILRLITPLSILYTCLRVIGPSILHVPPLISIIAFAETAFYLLVYLPRAYVLHRPAPTGTKLSQFQRQELFQRCLDTIPDMDYFLNVWFKGANVPDLRRDEIEKWLAWAFFNQDHASHCDKVELDEYVAKLEIALGKQFPYGHGIYQGMRPTIDPVNMQHRPLLYYMFIVGTTDIVCALQLFWIGLRHYRVAWSQFWKCFPFRFWTLFSKAQSPAEHVSYWHRPHTSTTRLPILFIHGIGIGLHTYANFMHDIIERDEEKPEEGQTGIIALEIMPISFRITHTALERDEMVAEILQILEKHGWKECVLVAHSYGTIIATHLLENEKARSRIGPMVLIDPVCLSIHLGDIAFNFAYRSPRKASEHQLHYFACTDMVVAHTITRRFMWTENALWKEEIKGRKVTVVLAGQDIIVDTGALGKYLSVDEDWKSRLWALDGLNLLWYGELNHAQVFDTRKDREAVVDAVTAYSQIGQTLVTL</sequence>
<evidence type="ECO:0000256" key="1">
    <source>
        <dbReference type="SAM" id="Phobius"/>
    </source>
</evidence>
<dbReference type="OrthoDB" id="6431331at2759"/>
<feature type="transmembrane region" description="Helical" evidence="1">
    <location>
        <begin position="179"/>
        <end position="202"/>
    </location>
</feature>
<feature type="domain" description="AB hydrolase-1" evidence="2">
    <location>
        <begin position="295"/>
        <end position="357"/>
    </location>
</feature>
<feature type="transmembrane region" description="Helical" evidence="1">
    <location>
        <begin position="44"/>
        <end position="62"/>
    </location>
</feature>
<evidence type="ECO:0000259" key="2">
    <source>
        <dbReference type="Pfam" id="PF00561"/>
    </source>
</evidence>
<organism evidence="3 4">
    <name type="scientific">Tothia fuscella</name>
    <dbReference type="NCBI Taxonomy" id="1048955"/>
    <lineage>
        <taxon>Eukaryota</taxon>
        <taxon>Fungi</taxon>
        <taxon>Dikarya</taxon>
        <taxon>Ascomycota</taxon>
        <taxon>Pezizomycotina</taxon>
        <taxon>Dothideomycetes</taxon>
        <taxon>Pleosporomycetidae</taxon>
        <taxon>Venturiales</taxon>
        <taxon>Cylindrosympodiaceae</taxon>
        <taxon>Tothia</taxon>
    </lineage>
</organism>